<dbReference type="AlphaFoldDB" id="A0A0D6LS43"/>
<reference evidence="2 3" key="1">
    <citation type="submission" date="2013-05" db="EMBL/GenBank/DDBJ databases">
        <title>Draft genome of the parasitic nematode Anyclostoma ceylanicum.</title>
        <authorList>
            <person name="Mitreva M."/>
        </authorList>
    </citation>
    <scope>NUCLEOTIDE SEQUENCE [LARGE SCALE GENOMIC DNA]</scope>
</reference>
<feature type="compositionally biased region" description="Acidic residues" evidence="1">
    <location>
        <begin position="25"/>
        <end position="48"/>
    </location>
</feature>
<organism evidence="2 3">
    <name type="scientific">Ancylostoma ceylanicum</name>
    <dbReference type="NCBI Taxonomy" id="53326"/>
    <lineage>
        <taxon>Eukaryota</taxon>
        <taxon>Metazoa</taxon>
        <taxon>Ecdysozoa</taxon>
        <taxon>Nematoda</taxon>
        <taxon>Chromadorea</taxon>
        <taxon>Rhabditida</taxon>
        <taxon>Rhabditina</taxon>
        <taxon>Rhabditomorpha</taxon>
        <taxon>Strongyloidea</taxon>
        <taxon>Ancylostomatidae</taxon>
        <taxon>Ancylostomatinae</taxon>
        <taxon>Ancylostoma</taxon>
    </lineage>
</organism>
<evidence type="ECO:0000256" key="1">
    <source>
        <dbReference type="SAM" id="MobiDB-lite"/>
    </source>
</evidence>
<keyword evidence="3" id="KW-1185">Reference proteome</keyword>
<proteinExistence type="predicted"/>
<accession>A0A0D6LS43</accession>
<dbReference type="EMBL" id="KE124960">
    <property type="protein sequence ID" value="EPB74018.1"/>
    <property type="molecule type" value="Genomic_DNA"/>
</dbReference>
<name>A0A0D6LS43_9BILA</name>
<protein>
    <submittedName>
        <fullName evidence="2">Uncharacterized protein</fullName>
    </submittedName>
</protein>
<evidence type="ECO:0000313" key="2">
    <source>
        <dbReference type="EMBL" id="EPB74018.1"/>
    </source>
</evidence>
<feature type="compositionally biased region" description="Basic and acidic residues" evidence="1">
    <location>
        <begin position="1"/>
        <end position="12"/>
    </location>
</feature>
<gene>
    <name evidence="2" type="ORF">ANCCEY_06904</name>
</gene>
<sequence length="48" mass="5431">MQEIRYIPKEEGCGDTPILVITSESGEEDEEEEEQDEIIDESGDEVKS</sequence>
<feature type="region of interest" description="Disordered" evidence="1">
    <location>
        <begin position="1"/>
        <end position="48"/>
    </location>
</feature>
<evidence type="ECO:0000313" key="3">
    <source>
        <dbReference type="Proteomes" id="UP000054495"/>
    </source>
</evidence>
<dbReference type="Proteomes" id="UP000054495">
    <property type="component" value="Unassembled WGS sequence"/>
</dbReference>